<proteinExistence type="predicted"/>
<dbReference type="InterPro" id="IPR036645">
    <property type="entry name" value="Elafin-like_sf"/>
</dbReference>
<dbReference type="RefSeq" id="XP_070444500.1">
    <property type="nucleotide sequence ID" value="XM_070588399.1"/>
</dbReference>
<dbReference type="SUPFAM" id="SSF57362">
    <property type="entry name" value="BPTI-like"/>
    <property type="match status" value="3"/>
</dbReference>
<keyword evidence="1" id="KW-1015">Disulfide bond</keyword>
<dbReference type="PRINTS" id="PR00759">
    <property type="entry name" value="BASICPTASE"/>
</dbReference>
<dbReference type="GO" id="GO:0030414">
    <property type="term" value="F:peptidase inhibitor activity"/>
    <property type="evidence" value="ECO:0007669"/>
    <property type="project" value="UniProtKB-KW"/>
</dbReference>
<dbReference type="SMART" id="SM00217">
    <property type="entry name" value="WAP"/>
    <property type="match status" value="2"/>
</dbReference>
<keyword evidence="2" id="KW-0732">Signal</keyword>
<evidence type="ECO:0000256" key="2">
    <source>
        <dbReference type="SAM" id="SignalP"/>
    </source>
</evidence>
<keyword evidence="5" id="KW-1185">Reference proteome</keyword>
<dbReference type="InterPro" id="IPR051388">
    <property type="entry name" value="Serpin_venom_toxin"/>
</dbReference>
<dbReference type="Pfam" id="PF00014">
    <property type="entry name" value="Kunitz_BPTI"/>
    <property type="match status" value="3"/>
</dbReference>
<dbReference type="Gene3D" id="4.10.410.10">
    <property type="entry name" value="Pancreatic trypsin inhibitor Kunitz domain"/>
    <property type="match status" value="3"/>
</dbReference>
<sequence length="309" mass="35916">MESSRLLRILVLSILLVNVQGSNLSGWLFPRRCPKIQERCEYQERDECTTDEECPDKTKCCVFSCGKKCLDLLQDVCKMPKETGPCLGLFQRWWYDKKYDTCSTFIYGGCQGNNNNFQSKAVCQNICSRKAMCPRTRVKCLHEERDQCTKNRHCPENMKCCRFGCRKECLDLNKDVCSMPKESGPCMAFMPRWWYDKKTERCYRFIYGGCLGNNNNFQSEAICRIICQGKRSENTVSREACKLPTEKGSCRGSIPRWFYNSKTYDCEPFLYRGCDGNGNNFLREKLGRKPERTPDFLTRTQPSLKSGLF</sequence>
<evidence type="ECO:0000313" key="6">
    <source>
        <dbReference type="RefSeq" id="XP_070444500.1"/>
    </source>
</evidence>
<evidence type="ECO:0000256" key="1">
    <source>
        <dbReference type="ARBA" id="ARBA00023157"/>
    </source>
</evidence>
<dbReference type="SMART" id="SM00131">
    <property type="entry name" value="KU"/>
    <property type="match status" value="3"/>
</dbReference>
<dbReference type="Proteomes" id="UP001652662">
    <property type="component" value="Chromosome 21"/>
</dbReference>
<feature type="domain" description="BPTI/Kunitz inhibitor" evidence="3">
    <location>
        <begin position="77"/>
        <end position="127"/>
    </location>
</feature>
<feature type="domain" description="BPTI/Kunitz inhibitor" evidence="3">
    <location>
        <begin position="177"/>
        <end position="227"/>
    </location>
</feature>
<dbReference type="PROSITE" id="PS51390">
    <property type="entry name" value="WAP"/>
    <property type="match status" value="2"/>
</dbReference>
<keyword evidence="6" id="KW-0646">Protease inhibitor</keyword>
<dbReference type="InterPro" id="IPR008197">
    <property type="entry name" value="WAP_dom"/>
</dbReference>
<dbReference type="InterPro" id="IPR036880">
    <property type="entry name" value="Kunitz_BPTI_sf"/>
</dbReference>
<reference evidence="6" key="1">
    <citation type="submission" date="2025-08" db="UniProtKB">
        <authorList>
            <consortium name="RefSeq"/>
        </authorList>
    </citation>
    <scope>IDENTIFICATION</scope>
    <source>
        <tissue evidence="6">Blood</tissue>
    </source>
</reference>
<gene>
    <name evidence="6" type="primary">LOC103540393</name>
</gene>
<dbReference type="CDD" id="cd22611">
    <property type="entry name" value="Kunitz_eppin"/>
    <property type="match status" value="2"/>
</dbReference>
<dbReference type="GeneID" id="103540393"/>
<dbReference type="Gene3D" id="4.10.75.10">
    <property type="entry name" value="Elafin-like"/>
    <property type="match status" value="2"/>
</dbReference>
<dbReference type="Pfam" id="PF00095">
    <property type="entry name" value="WAP"/>
    <property type="match status" value="2"/>
</dbReference>
<feature type="domain" description="WAP" evidence="4">
    <location>
        <begin position="26"/>
        <end position="73"/>
    </location>
</feature>
<accession>A0ABM4LVM8</accession>
<dbReference type="SUPFAM" id="SSF57256">
    <property type="entry name" value="Elafin-like"/>
    <property type="match status" value="2"/>
</dbReference>
<protein>
    <submittedName>
        <fullName evidence="6">Actinia tenebrosa protease inhibitors-like isoform X1</fullName>
    </submittedName>
</protein>
<dbReference type="PANTHER" id="PTHR46751">
    <property type="entry name" value="EPPIN"/>
    <property type="match status" value="1"/>
</dbReference>
<dbReference type="PANTHER" id="PTHR46751:SF2">
    <property type="entry name" value="EPPIN"/>
    <property type="match status" value="1"/>
</dbReference>
<feature type="domain" description="WAP" evidence="4">
    <location>
        <begin position="126"/>
        <end position="173"/>
    </location>
</feature>
<name>A0ABM4LVM8_EQUPR</name>
<dbReference type="InterPro" id="IPR020901">
    <property type="entry name" value="Prtase_inh_Kunz-CS"/>
</dbReference>
<feature type="domain" description="BPTI/Kunitz inhibitor" evidence="3">
    <location>
        <begin position="241"/>
        <end position="281"/>
    </location>
</feature>
<dbReference type="PROSITE" id="PS50279">
    <property type="entry name" value="BPTI_KUNITZ_2"/>
    <property type="match status" value="3"/>
</dbReference>
<dbReference type="PROSITE" id="PS00280">
    <property type="entry name" value="BPTI_KUNITZ_1"/>
    <property type="match status" value="2"/>
</dbReference>
<evidence type="ECO:0000259" key="3">
    <source>
        <dbReference type="PROSITE" id="PS50279"/>
    </source>
</evidence>
<feature type="signal peptide" evidence="2">
    <location>
        <begin position="1"/>
        <end position="21"/>
    </location>
</feature>
<dbReference type="InterPro" id="IPR002223">
    <property type="entry name" value="Kunitz_BPTI"/>
</dbReference>
<evidence type="ECO:0000259" key="4">
    <source>
        <dbReference type="PROSITE" id="PS51390"/>
    </source>
</evidence>
<feature type="chain" id="PRO_5047239944" evidence="2">
    <location>
        <begin position="22"/>
        <end position="309"/>
    </location>
</feature>
<evidence type="ECO:0000313" key="5">
    <source>
        <dbReference type="Proteomes" id="UP001652662"/>
    </source>
</evidence>
<organism evidence="5 6">
    <name type="scientific">Equus przewalskii</name>
    <name type="common">Przewalski's horse</name>
    <name type="synonym">Equus caballus przewalskii</name>
    <dbReference type="NCBI Taxonomy" id="9798"/>
    <lineage>
        <taxon>Eukaryota</taxon>
        <taxon>Metazoa</taxon>
        <taxon>Chordata</taxon>
        <taxon>Craniata</taxon>
        <taxon>Vertebrata</taxon>
        <taxon>Euteleostomi</taxon>
        <taxon>Mammalia</taxon>
        <taxon>Eutheria</taxon>
        <taxon>Laurasiatheria</taxon>
        <taxon>Perissodactyla</taxon>
        <taxon>Equidae</taxon>
        <taxon>Equus</taxon>
    </lineage>
</organism>